<name>A0A916Q7X9_9FIRM</name>
<dbReference type="RefSeq" id="WP_201311541.1">
    <property type="nucleotide sequence ID" value="NZ_BLYI01000047.1"/>
</dbReference>
<gene>
    <name evidence="1" type="ORF">ANBU17_21940</name>
</gene>
<evidence type="ECO:0008006" key="3">
    <source>
        <dbReference type="Google" id="ProtNLM"/>
    </source>
</evidence>
<dbReference type="EMBL" id="BLYI01000047">
    <property type="protein sequence ID" value="GFO85847.1"/>
    <property type="molecule type" value="Genomic_DNA"/>
</dbReference>
<evidence type="ECO:0000313" key="2">
    <source>
        <dbReference type="Proteomes" id="UP000613208"/>
    </source>
</evidence>
<protein>
    <recommendedName>
        <fullName evidence="3">CRISPR-associated protein Csh1</fullName>
    </recommendedName>
</protein>
<comment type="caution">
    <text evidence="1">The sequence shown here is derived from an EMBL/GenBank/DDBJ whole genome shotgun (WGS) entry which is preliminary data.</text>
</comment>
<organism evidence="1 2">
    <name type="scientific">Anaerostipes butyraticus</name>
    <dbReference type="NCBI Taxonomy" id="645466"/>
    <lineage>
        <taxon>Bacteria</taxon>
        <taxon>Bacillati</taxon>
        <taxon>Bacillota</taxon>
        <taxon>Clostridia</taxon>
        <taxon>Lachnospirales</taxon>
        <taxon>Lachnospiraceae</taxon>
        <taxon>Anaerostipes</taxon>
    </lineage>
</organism>
<reference evidence="1" key="1">
    <citation type="submission" date="2020-06" db="EMBL/GenBank/DDBJ databases">
        <title>Characterization of fructooligosaccharide metabolism and fructooligosaccharide-degrading enzymes in human commensal butyrate producers.</title>
        <authorList>
            <person name="Tanno H."/>
            <person name="Fujii T."/>
            <person name="Hirano K."/>
            <person name="Maeno S."/>
            <person name="Tonozuka T."/>
            <person name="Sakamoto M."/>
            <person name="Ohkuma M."/>
            <person name="Tochio T."/>
            <person name="Endo A."/>
        </authorList>
    </citation>
    <scope>NUCLEOTIDE SEQUENCE</scope>
    <source>
        <strain evidence="1">JCM 17466</strain>
    </source>
</reference>
<accession>A0A916Q7X9</accession>
<evidence type="ECO:0000313" key="1">
    <source>
        <dbReference type="EMBL" id="GFO85847.1"/>
    </source>
</evidence>
<proteinExistence type="predicted"/>
<dbReference type="AlphaFoldDB" id="A0A916Q7X9"/>
<keyword evidence="2" id="KW-1185">Reference proteome</keyword>
<dbReference type="Proteomes" id="UP000613208">
    <property type="component" value="Unassembled WGS sequence"/>
</dbReference>
<sequence length="593" mass="70288">MLKEAMEVFGRSLEKESGRLVLDSHIPKPGTYRLIEMDEDEWKIIKTLDLYFDRKKQEMVGKNDASYLLIRELDYNSKLIVMNKPVDPKKVIHSNNYLSLAVKKNSISEGKLTREILEKYYEILENPIQKYEKKRKARRLYEEVEQRIGQPDLETLNKIKHYVMTHDIWEGIDLDSKDYVKLFFIFPDPKKTKQYYETENERYLIPNIYNSNDFNEEEEEGIKGLPNNNMGMNSKKPFLENKTRKVKVPYLLNQEDVLLQAKFFDYLMGQVSQGRTNIYIDTDEEEPEIRSYSDTEEPGSMLGGYYLKCRKGKNEAEIISGAALCDYKSKLDTMFKLKNYMRIPDEIIEKYPVSKVEKINIGTLWELKSVIDDIFFAGKLKYNFYTDAKDMSINEPVLKRCILENRDTLALWFWQGEKNRIEMVFDKFSLELIKNSIRRERMLLANHQFNLRWSLLEYLNPERKIGERMKDCRQLLREHINSDVDTEWEFSSDAEYCYAIGQAVSYMLSLSKMKNKTDAFINPYLNAKSADVIKMRLEQLYKKYNHSITHTNNGREEQLLSHLMVYEPEQILTEYIMAGFTARSLIYEKNEKQ</sequence>